<feature type="non-terminal residue" evidence="3">
    <location>
        <position position="1"/>
    </location>
</feature>
<dbReference type="Pfam" id="PF11807">
    <property type="entry name" value="UstYa"/>
    <property type="match status" value="1"/>
</dbReference>
<sequence>VPLQTARAAVKLTFEESVRYSISTMEAELEWLYTAPMGEGNVRLGPNKCMFVLPFTHGLHCLCTMHTALDEDEPLSTTQQLSHNLHYLNYLREFTLCAADATLEPPEVFDGDLSRHRSGVEYRCADWSAIYDFVGKNF</sequence>
<dbReference type="OrthoDB" id="3687641at2759"/>
<reference evidence="3 4" key="1">
    <citation type="submission" date="2016-07" db="EMBL/GenBank/DDBJ databases">
        <title>Draft genome of the white-rot fungus Obba rivulosa 3A-2.</title>
        <authorList>
            <consortium name="DOE Joint Genome Institute"/>
            <person name="Miettinen O."/>
            <person name="Riley R."/>
            <person name="Acob R."/>
            <person name="Barry K."/>
            <person name="Cullen D."/>
            <person name="De Vries R."/>
            <person name="Hainaut M."/>
            <person name="Hatakka A."/>
            <person name="Henrissat B."/>
            <person name="Hilden K."/>
            <person name="Kuo R."/>
            <person name="Labutti K."/>
            <person name="Lipzen A."/>
            <person name="Makela M.R."/>
            <person name="Sandor L."/>
            <person name="Spatafora J.W."/>
            <person name="Grigoriev I.V."/>
            <person name="Hibbett D.S."/>
        </authorList>
    </citation>
    <scope>NUCLEOTIDE SEQUENCE [LARGE SCALE GENOMIC DNA]</scope>
    <source>
        <strain evidence="3 4">3A-2</strain>
    </source>
</reference>
<name>A0A8E2DP86_9APHY</name>
<evidence type="ECO:0000313" key="3">
    <source>
        <dbReference type="EMBL" id="OCH93222.1"/>
    </source>
</evidence>
<gene>
    <name evidence="3" type="ORF">OBBRIDRAFT_699964</name>
</gene>
<proteinExistence type="inferred from homology"/>
<keyword evidence="4" id="KW-1185">Reference proteome</keyword>
<evidence type="ECO:0000313" key="4">
    <source>
        <dbReference type="Proteomes" id="UP000250043"/>
    </source>
</evidence>
<organism evidence="3 4">
    <name type="scientific">Obba rivulosa</name>
    <dbReference type="NCBI Taxonomy" id="1052685"/>
    <lineage>
        <taxon>Eukaryota</taxon>
        <taxon>Fungi</taxon>
        <taxon>Dikarya</taxon>
        <taxon>Basidiomycota</taxon>
        <taxon>Agaricomycotina</taxon>
        <taxon>Agaricomycetes</taxon>
        <taxon>Polyporales</taxon>
        <taxon>Gelatoporiaceae</taxon>
        <taxon>Obba</taxon>
    </lineage>
</organism>
<comment type="pathway">
    <text evidence="1">Mycotoxin biosynthesis.</text>
</comment>
<dbReference type="PANTHER" id="PTHR33365">
    <property type="entry name" value="YALI0B05434P"/>
    <property type="match status" value="1"/>
</dbReference>
<evidence type="ECO:0000256" key="1">
    <source>
        <dbReference type="ARBA" id="ARBA00004685"/>
    </source>
</evidence>
<accession>A0A8E2DP86</accession>
<dbReference type="PANTHER" id="PTHR33365:SF4">
    <property type="entry name" value="CYCLOCHLOROTINE BIOSYNTHESIS PROTEIN O"/>
    <property type="match status" value="1"/>
</dbReference>
<dbReference type="InterPro" id="IPR021765">
    <property type="entry name" value="UstYa-like"/>
</dbReference>
<comment type="similarity">
    <text evidence="2">Belongs to the ustYa family.</text>
</comment>
<dbReference type="GO" id="GO:0043386">
    <property type="term" value="P:mycotoxin biosynthetic process"/>
    <property type="evidence" value="ECO:0007669"/>
    <property type="project" value="InterPro"/>
</dbReference>
<dbReference type="Proteomes" id="UP000250043">
    <property type="component" value="Unassembled WGS sequence"/>
</dbReference>
<dbReference type="AlphaFoldDB" id="A0A8E2DP86"/>
<dbReference type="EMBL" id="KV722357">
    <property type="protein sequence ID" value="OCH93222.1"/>
    <property type="molecule type" value="Genomic_DNA"/>
</dbReference>
<evidence type="ECO:0000256" key="2">
    <source>
        <dbReference type="ARBA" id="ARBA00035112"/>
    </source>
</evidence>
<protein>
    <submittedName>
        <fullName evidence="3">Uncharacterized protein</fullName>
    </submittedName>
</protein>
<feature type="non-terminal residue" evidence="3">
    <location>
        <position position="138"/>
    </location>
</feature>